<feature type="transmembrane region" description="Helical" evidence="5">
    <location>
        <begin position="12"/>
        <end position="32"/>
    </location>
</feature>
<keyword evidence="4 5" id="KW-0472">Membrane</keyword>
<dbReference type="AlphaFoldDB" id="A0A6P1TSU7"/>
<name>A0A6P1TSU7_9FIRM</name>
<dbReference type="GO" id="GO:0016020">
    <property type="term" value="C:membrane"/>
    <property type="evidence" value="ECO:0007669"/>
    <property type="project" value="UniProtKB-SubCell"/>
</dbReference>
<dbReference type="EMBL" id="CP048000">
    <property type="protein sequence ID" value="QHQ62806.1"/>
    <property type="molecule type" value="Genomic_DNA"/>
</dbReference>
<organism evidence="7 8">
    <name type="scientific">Anaerocolumna sedimenticola</name>
    <dbReference type="NCBI Taxonomy" id="2696063"/>
    <lineage>
        <taxon>Bacteria</taxon>
        <taxon>Bacillati</taxon>
        <taxon>Bacillota</taxon>
        <taxon>Clostridia</taxon>
        <taxon>Lachnospirales</taxon>
        <taxon>Lachnospiraceae</taxon>
        <taxon>Anaerocolumna</taxon>
    </lineage>
</organism>
<dbReference type="Pfam" id="PF12698">
    <property type="entry name" value="ABC2_membrane_3"/>
    <property type="match status" value="1"/>
</dbReference>
<reference evidence="7 8" key="1">
    <citation type="submission" date="2020-01" db="EMBL/GenBank/DDBJ databases">
        <title>Genome analysis of Anaerocolumna sp. CBA3638.</title>
        <authorList>
            <person name="Kim J."/>
            <person name="Roh S.W."/>
        </authorList>
    </citation>
    <scope>NUCLEOTIDE SEQUENCE [LARGE SCALE GENOMIC DNA]</scope>
    <source>
        <strain evidence="7 8">CBA3638</strain>
    </source>
</reference>
<dbReference type="PANTHER" id="PTHR43027">
    <property type="entry name" value="DOXORUBICIN RESISTANCE ABC TRANSPORTER PERMEASE PROTEIN DRRC-RELATED"/>
    <property type="match status" value="1"/>
</dbReference>
<evidence type="ECO:0000256" key="3">
    <source>
        <dbReference type="ARBA" id="ARBA00022989"/>
    </source>
</evidence>
<feature type="transmembrane region" description="Helical" evidence="5">
    <location>
        <begin position="267"/>
        <end position="287"/>
    </location>
</feature>
<accession>A0A6P1TSU7</accession>
<dbReference type="InterPro" id="IPR013525">
    <property type="entry name" value="ABC2_TM"/>
</dbReference>
<feature type="domain" description="ABC-2 type transporter transmembrane" evidence="6">
    <location>
        <begin position="19"/>
        <end position="376"/>
    </location>
</feature>
<evidence type="ECO:0000256" key="4">
    <source>
        <dbReference type="ARBA" id="ARBA00023136"/>
    </source>
</evidence>
<dbReference type="KEGG" id="anr:Ana3638_20145"/>
<evidence type="ECO:0000259" key="6">
    <source>
        <dbReference type="Pfam" id="PF12698"/>
    </source>
</evidence>
<dbReference type="Proteomes" id="UP000464314">
    <property type="component" value="Chromosome"/>
</dbReference>
<dbReference type="PANTHER" id="PTHR43027:SF1">
    <property type="entry name" value="DOXORUBICIN RESISTANCE ABC TRANSPORTER PERMEASE PROTEIN DRRC-RELATED"/>
    <property type="match status" value="1"/>
</dbReference>
<keyword evidence="2 5" id="KW-0812">Transmembrane</keyword>
<proteinExistence type="predicted"/>
<feature type="transmembrane region" description="Helical" evidence="5">
    <location>
        <begin position="299"/>
        <end position="321"/>
    </location>
</feature>
<protein>
    <submittedName>
        <fullName evidence="7">ABC transporter permease</fullName>
    </submittedName>
</protein>
<keyword evidence="3 5" id="KW-1133">Transmembrane helix</keyword>
<feature type="transmembrane region" description="Helical" evidence="5">
    <location>
        <begin position="192"/>
        <end position="211"/>
    </location>
</feature>
<evidence type="ECO:0000313" key="8">
    <source>
        <dbReference type="Proteomes" id="UP000464314"/>
    </source>
</evidence>
<gene>
    <name evidence="7" type="ORF">Ana3638_20145</name>
</gene>
<feature type="transmembrane region" description="Helical" evidence="5">
    <location>
        <begin position="232"/>
        <end position="255"/>
    </location>
</feature>
<dbReference type="RefSeq" id="WP_161839627.1">
    <property type="nucleotide sequence ID" value="NZ_CP048000.1"/>
</dbReference>
<feature type="transmembrane region" description="Helical" evidence="5">
    <location>
        <begin position="358"/>
        <end position="379"/>
    </location>
</feature>
<evidence type="ECO:0000256" key="2">
    <source>
        <dbReference type="ARBA" id="ARBA00022692"/>
    </source>
</evidence>
<evidence type="ECO:0000313" key="7">
    <source>
        <dbReference type="EMBL" id="QHQ62806.1"/>
    </source>
</evidence>
<dbReference type="InterPro" id="IPR052902">
    <property type="entry name" value="ABC-2_transporter"/>
</dbReference>
<comment type="subcellular location">
    <subcellularLocation>
        <location evidence="1">Membrane</location>
        <topology evidence="1">Multi-pass membrane protein</topology>
    </subcellularLocation>
</comment>
<dbReference type="GO" id="GO:0140359">
    <property type="term" value="F:ABC-type transporter activity"/>
    <property type="evidence" value="ECO:0007669"/>
    <property type="project" value="InterPro"/>
</dbReference>
<dbReference type="Gene3D" id="3.40.1710.10">
    <property type="entry name" value="abc type-2 transporter like domain"/>
    <property type="match status" value="1"/>
</dbReference>
<evidence type="ECO:0000256" key="1">
    <source>
        <dbReference type="ARBA" id="ARBA00004141"/>
    </source>
</evidence>
<keyword evidence="8" id="KW-1185">Reference proteome</keyword>
<evidence type="ECO:0000256" key="5">
    <source>
        <dbReference type="SAM" id="Phobius"/>
    </source>
</evidence>
<sequence>MQVFNLYFKLLKSVAPALIIYAVIFVILIFIISTDQAQNITHFEETKIDTALVNYDEDSIFSKNLINYLSNYCNFKDYGDDEDNLADALFFRQVEYILTIPYDFGEDFYYGKDVAVEKRAIPDGVYNSSVDHAINNYLNTARNYLRNLPNISEEELVSYVNQDMQEKTEVTIANFEKQDNNFSFYNRYFNTASYIILSSCLIGVGMIMLTFHNVHILRRNMVTPMTHKDMNLQLIGGNLIFVLTHDILFALFGFIINDDKSVTGNLILFWLNMIVYSISALSISYFMAVVIKNKQVNDIMAYVLPLGFSFISGAFIPQFILGDSVLKLASFTPVYWFVKGNDTIALLTDFNGNFLSKIYAYMLIQVGFAAAIFSLSLVVSKNRKLNN</sequence>